<dbReference type="EMBL" id="PFET01000014">
    <property type="protein sequence ID" value="PJE75499.1"/>
    <property type="molecule type" value="Genomic_DNA"/>
</dbReference>
<dbReference type="SUPFAM" id="SSF63380">
    <property type="entry name" value="Riboflavin synthase domain-like"/>
    <property type="match status" value="2"/>
</dbReference>
<name>A0A2M8LDI6_9BACT</name>
<dbReference type="GO" id="GO:0004746">
    <property type="term" value="F:riboflavin synthase activity"/>
    <property type="evidence" value="ECO:0007669"/>
    <property type="project" value="UniProtKB-UniRule"/>
</dbReference>
<dbReference type="CDD" id="cd00402">
    <property type="entry name" value="Riboflavin_synthase_like"/>
    <property type="match status" value="1"/>
</dbReference>
<keyword evidence="1" id="KW-0677">Repeat</keyword>
<organism evidence="5 6">
    <name type="scientific">Candidatus Uhrbacteria bacterium CG10_big_fil_rev_8_21_14_0_10_48_11</name>
    <dbReference type="NCBI Taxonomy" id="1975037"/>
    <lineage>
        <taxon>Bacteria</taxon>
        <taxon>Candidatus Uhriibacteriota</taxon>
    </lineage>
</organism>
<dbReference type="PANTHER" id="PTHR21098">
    <property type="entry name" value="RIBOFLAVIN SYNTHASE ALPHA CHAIN"/>
    <property type="match status" value="1"/>
</dbReference>
<feature type="domain" description="Lumazine-binding" evidence="4">
    <location>
        <begin position="1"/>
        <end position="94"/>
    </location>
</feature>
<proteinExistence type="predicted"/>
<dbReference type="NCBIfam" id="TIGR00187">
    <property type="entry name" value="ribE"/>
    <property type="match status" value="1"/>
</dbReference>
<dbReference type="Pfam" id="PF00677">
    <property type="entry name" value="Lum_binding"/>
    <property type="match status" value="2"/>
</dbReference>
<dbReference type="PROSITE" id="PS51177">
    <property type="entry name" value="LUMAZINE_BIND"/>
    <property type="match status" value="2"/>
</dbReference>
<dbReference type="InterPro" id="IPR001783">
    <property type="entry name" value="Lumazine-bd"/>
</dbReference>
<evidence type="ECO:0000313" key="6">
    <source>
        <dbReference type="Proteomes" id="UP000231152"/>
    </source>
</evidence>
<feature type="domain" description="Lumazine-binding" evidence="4">
    <location>
        <begin position="95"/>
        <end position="191"/>
    </location>
</feature>
<gene>
    <name evidence="5" type="ORF">COV04_04315</name>
</gene>
<sequence length="193" mass="21246">MFSGIIRHRGILKRHQHKTIADQFVVAIPKLLAKVGDSIAVNGVCLTVEKQQRHEYTFSVMPETMRRTTLSKINIGEALNIEPSLRLKDAVDGHFVFGHVDAACRVEETVSNARGRRLVFRLPAKAKGLVAEKGSIAIDGVSLTVAAVSSVSCSVFLIPYTTTHTTLGLLKKGRYANVEFDMLARYVNAQISR</sequence>
<dbReference type="GO" id="GO:0009231">
    <property type="term" value="P:riboflavin biosynthetic process"/>
    <property type="evidence" value="ECO:0007669"/>
    <property type="project" value="TreeGrafter"/>
</dbReference>
<comment type="caution">
    <text evidence="5">The sequence shown here is derived from an EMBL/GenBank/DDBJ whole genome shotgun (WGS) entry which is preliminary data.</text>
</comment>
<protein>
    <recommendedName>
        <fullName evidence="2">Riboflavin synthase</fullName>
        <ecNumber evidence="2">2.5.1.9</ecNumber>
    </recommendedName>
</protein>
<dbReference type="PIRSF" id="PIRSF000498">
    <property type="entry name" value="Riboflavin_syn_A"/>
    <property type="match status" value="1"/>
</dbReference>
<dbReference type="InterPro" id="IPR026017">
    <property type="entry name" value="Lumazine-bd_dom"/>
</dbReference>
<reference evidence="5 6" key="1">
    <citation type="submission" date="2017-09" db="EMBL/GenBank/DDBJ databases">
        <title>Depth-based differentiation of microbial function through sediment-hosted aquifers and enrichment of novel symbionts in the deep terrestrial subsurface.</title>
        <authorList>
            <person name="Probst A.J."/>
            <person name="Ladd B."/>
            <person name="Jarett J.K."/>
            <person name="Geller-Mcgrath D.E."/>
            <person name="Sieber C.M."/>
            <person name="Emerson J.B."/>
            <person name="Anantharaman K."/>
            <person name="Thomas B.C."/>
            <person name="Malmstrom R."/>
            <person name="Stieglmeier M."/>
            <person name="Klingl A."/>
            <person name="Woyke T."/>
            <person name="Ryan C.M."/>
            <person name="Banfield J.F."/>
        </authorList>
    </citation>
    <scope>NUCLEOTIDE SEQUENCE [LARGE SCALE GENOMIC DNA]</scope>
    <source>
        <strain evidence="5">CG10_big_fil_rev_8_21_14_0_10_48_11</strain>
    </source>
</reference>
<feature type="repeat" description="Lumazine-binding" evidence="3">
    <location>
        <begin position="95"/>
        <end position="191"/>
    </location>
</feature>
<dbReference type="InterPro" id="IPR017938">
    <property type="entry name" value="Riboflavin_synthase-like_b-brl"/>
</dbReference>
<evidence type="ECO:0000256" key="3">
    <source>
        <dbReference type="PROSITE-ProRule" id="PRU00524"/>
    </source>
</evidence>
<evidence type="ECO:0000256" key="2">
    <source>
        <dbReference type="NCBIfam" id="TIGR00187"/>
    </source>
</evidence>
<dbReference type="NCBIfam" id="NF006767">
    <property type="entry name" value="PRK09289.1"/>
    <property type="match status" value="1"/>
</dbReference>
<dbReference type="EC" id="2.5.1.9" evidence="2"/>
<evidence type="ECO:0000313" key="5">
    <source>
        <dbReference type="EMBL" id="PJE75499.1"/>
    </source>
</evidence>
<feature type="repeat" description="Lumazine-binding" evidence="3">
    <location>
        <begin position="1"/>
        <end position="94"/>
    </location>
</feature>
<dbReference type="PANTHER" id="PTHR21098:SF0">
    <property type="entry name" value="RIBOFLAVIN SYNTHASE"/>
    <property type="match status" value="1"/>
</dbReference>
<evidence type="ECO:0000259" key="4">
    <source>
        <dbReference type="PROSITE" id="PS51177"/>
    </source>
</evidence>
<evidence type="ECO:0000256" key="1">
    <source>
        <dbReference type="ARBA" id="ARBA00022737"/>
    </source>
</evidence>
<dbReference type="AlphaFoldDB" id="A0A2M8LDI6"/>
<dbReference type="Proteomes" id="UP000231152">
    <property type="component" value="Unassembled WGS sequence"/>
</dbReference>
<dbReference type="Gene3D" id="2.40.30.20">
    <property type="match status" value="2"/>
</dbReference>
<accession>A0A2M8LDI6</accession>
<dbReference type="InterPro" id="IPR023366">
    <property type="entry name" value="ATP_synth_asu-like_sf"/>
</dbReference>